<protein>
    <recommendedName>
        <fullName evidence="2">Mutator-like transposase domain-containing protein</fullName>
    </recommendedName>
</protein>
<evidence type="ECO:0000259" key="2">
    <source>
        <dbReference type="Pfam" id="PF20700"/>
    </source>
</evidence>
<feature type="region of interest" description="Disordered" evidence="1">
    <location>
        <begin position="1"/>
        <end position="37"/>
    </location>
</feature>
<reference evidence="3" key="2">
    <citation type="submission" date="2021-09" db="EMBL/GenBank/DDBJ databases">
        <authorList>
            <person name="Jia N."/>
            <person name="Wang J."/>
            <person name="Shi W."/>
            <person name="Du L."/>
            <person name="Sun Y."/>
            <person name="Zhan W."/>
            <person name="Jiang J."/>
            <person name="Wang Q."/>
            <person name="Zhang B."/>
            <person name="Ji P."/>
            <person name="Sakyi L.B."/>
            <person name="Cui X."/>
            <person name="Yuan T."/>
            <person name="Jiang B."/>
            <person name="Yang W."/>
            <person name="Lam T.T.-Y."/>
            <person name="Chang Q."/>
            <person name="Ding S."/>
            <person name="Wang X."/>
            <person name="Zhu J."/>
            <person name="Ruan X."/>
            <person name="Zhao L."/>
            <person name="Wei J."/>
            <person name="Que T."/>
            <person name="Du C."/>
            <person name="Cheng J."/>
            <person name="Dai P."/>
            <person name="Han X."/>
            <person name="Huang E."/>
            <person name="Gao Y."/>
            <person name="Liu J."/>
            <person name="Shao H."/>
            <person name="Ye R."/>
            <person name="Li L."/>
            <person name="Wei W."/>
            <person name="Wang X."/>
            <person name="Wang C."/>
            <person name="Huo Q."/>
            <person name="Li W."/>
            <person name="Guo W."/>
            <person name="Chen H."/>
            <person name="Chen S."/>
            <person name="Zhou L."/>
            <person name="Zhou L."/>
            <person name="Ni X."/>
            <person name="Tian J."/>
            <person name="Zhou Y."/>
            <person name="Sheng Y."/>
            <person name="Liu T."/>
            <person name="Pan Y."/>
            <person name="Xia L."/>
            <person name="Li J."/>
            <person name="Zhao F."/>
            <person name="Cao W."/>
        </authorList>
    </citation>
    <scope>NUCLEOTIDE SEQUENCE</scope>
    <source>
        <strain evidence="3">Rsan-2018</strain>
        <tissue evidence="3">Larvae</tissue>
    </source>
</reference>
<reference evidence="3" key="1">
    <citation type="journal article" date="2020" name="Cell">
        <title>Large-Scale Comparative Analyses of Tick Genomes Elucidate Their Genetic Diversity and Vector Capacities.</title>
        <authorList>
            <consortium name="Tick Genome and Microbiome Consortium (TIGMIC)"/>
            <person name="Jia N."/>
            <person name="Wang J."/>
            <person name="Shi W."/>
            <person name="Du L."/>
            <person name="Sun Y."/>
            <person name="Zhan W."/>
            <person name="Jiang J.F."/>
            <person name="Wang Q."/>
            <person name="Zhang B."/>
            <person name="Ji P."/>
            <person name="Bell-Sakyi L."/>
            <person name="Cui X.M."/>
            <person name="Yuan T.T."/>
            <person name="Jiang B.G."/>
            <person name="Yang W.F."/>
            <person name="Lam T.T."/>
            <person name="Chang Q.C."/>
            <person name="Ding S.J."/>
            <person name="Wang X.J."/>
            <person name="Zhu J.G."/>
            <person name="Ruan X.D."/>
            <person name="Zhao L."/>
            <person name="Wei J.T."/>
            <person name="Ye R.Z."/>
            <person name="Que T.C."/>
            <person name="Du C.H."/>
            <person name="Zhou Y.H."/>
            <person name="Cheng J.X."/>
            <person name="Dai P.F."/>
            <person name="Guo W.B."/>
            <person name="Han X.H."/>
            <person name="Huang E.J."/>
            <person name="Li L.F."/>
            <person name="Wei W."/>
            <person name="Gao Y.C."/>
            <person name="Liu J.Z."/>
            <person name="Shao H.Z."/>
            <person name="Wang X."/>
            <person name="Wang C.C."/>
            <person name="Yang T.C."/>
            <person name="Huo Q.B."/>
            <person name="Li W."/>
            <person name="Chen H.Y."/>
            <person name="Chen S.E."/>
            <person name="Zhou L.G."/>
            <person name="Ni X.B."/>
            <person name="Tian J.H."/>
            <person name="Sheng Y."/>
            <person name="Liu T."/>
            <person name="Pan Y.S."/>
            <person name="Xia L.Y."/>
            <person name="Li J."/>
            <person name="Zhao F."/>
            <person name="Cao W.C."/>
        </authorList>
    </citation>
    <scope>NUCLEOTIDE SEQUENCE</scope>
    <source>
        <strain evidence="3">Rsan-2018</strain>
    </source>
</reference>
<name>A0A9D4TD50_RHISA</name>
<organism evidence="3 4">
    <name type="scientific">Rhipicephalus sanguineus</name>
    <name type="common">Brown dog tick</name>
    <name type="synonym">Ixodes sanguineus</name>
    <dbReference type="NCBI Taxonomy" id="34632"/>
    <lineage>
        <taxon>Eukaryota</taxon>
        <taxon>Metazoa</taxon>
        <taxon>Ecdysozoa</taxon>
        <taxon>Arthropoda</taxon>
        <taxon>Chelicerata</taxon>
        <taxon>Arachnida</taxon>
        <taxon>Acari</taxon>
        <taxon>Parasitiformes</taxon>
        <taxon>Ixodida</taxon>
        <taxon>Ixodoidea</taxon>
        <taxon>Ixodidae</taxon>
        <taxon>Rhipicephalinae</taxon>
        <taxon>Rhipicephalus</taxon>
        <taxon>Rhipicephalus</taxon>
    </lineage>
</organism>
<proteinExistence type="predicted"/>
<dbReference type="AlphaFoldDB" id="A0A9D4TD50"/>
<dbReference type="Proteomes" id="UP000821837">
    <property type="component" value="Unassembled WGS sequence"/>
</dbReference>
<gene>
    <name evidence="3" type="ORF">HPB52_025338</name>
</gene>
<comment type="caution">
    <text evidence="3">The sequence shown here is derived from an EMBL/GenBank/DDBJ whole genome shotgun (WGS) entry which is preliminary data.</text>
</comment>
<sequence>MTGDARLKKRRAAEESGLVHSDNGAQPGAPVVSETVHSPELSCSTSSDCYVVGSSGTSSNIQGRTDTAFDSMDKSAQCARNDDGKENGTEFVIVDLAVIDSLIQLVDCPECGEKSITFSKAKKEYGLCPKLVVTCSSCDFREERFSSPRVADETDTKIRPFEVNLRAMKAINSIGKAATVLSDFFAVMNI</sequence>
<evidence type="ECO:0000313" key="4">
    <source>
        <dbReference type="Proteomes" id="UP000821837"/>
    </source>
</evidence>
<dbReference type="InterPro" id="IPR049012">
    <property type="entry name" value="Mutator_transp_dom"/>
</dbReference>
<evidence type="ECO:0000256" key="1">
    <source>
        <dbReference type="SAM" id="MobiDB-lite"/>
    </source>
</evidence>
<keyword evidence="4" id="KW-1185">Reference proteome</keyword>
<feature type="domain" description="Mutator-like transposase" evidence="2">
    <location>
        <begin position="96"/>
        <end position="190"/>
    </location>
</feature>
<dbReference type="Pfam" id="PF20700">
    <property type="entry name" value="Mutator"/>
    <property type="match status" value="1"/>
</dbReference>
<accession>A0A9D4TD50</accession>
<evidence type="ECO:0000313" key="3">
    <source>
        <dbReference type="EMBL" id="KAH7985874.1"/>
    </source>
</evidence>
<dbReference type="EMBL" id="JABSTV010000682">
    <property type="protein sequence ID" value="KAH7985874.1"/>
    <property type="molecule type" value="Genomic_DNA"/>
</dbReference>